<protein>
    <submittedName>
        <fullName evidence="7">Acetyl-CoA C-acyltransferase</fullName>
        <ecNumber evidence="7">2.3.1.16</ecNumber>
    </submittedName>
</protein>
<dbReference type="EC" id="2.3.1.16" evidence="7"/>
<evidence type="ECO:0000256" key="3">
    <source>
        <dbReference type="ARBA" id="ARBA00023315"/>
    </source>
</evidence>
<evidence type="ECO:0000259" key="5">
    <source>
        <dbReference type="Pfam" id="PF00108"/>
    </source>
</evidence>
<dbReference type="Proteomes" id="UP001418637">
    <property type="component" value="Unassembled WGS sequence"/>
</dbReference>
<sequence>MSKDPVVIVSAARTPMGGMMGDLSSLSGPELGGIAIKAAVERAKIKPELIQEVIMGCILPAGTRQAPARQAALNAGLAMSATCTTINKACGSGMKAAMFANDLLSVGTNDVMVAGGMESMSNAPYLVLKGRGGYRLGHSQLIDHMFYDALEDAYFPETKGRLMGTFAEDCAKMYEFTREEQDNFAITSTTRAQKAIEDGSFDWEVVPVAVSSRKGEILVKQDEQPPKAKLDKISSLKPAFSKDGTVTAANSSSISDGAAALVMMRRSVAEKLGLKPLATVVSHASNSMEPRYFPIAPIGATKALLEKTGWSTNDVDLWEINEAFAVVTMAAMRDLKLDHEKVNIHGGACALGHPVGASGARIITTLLGALRKTGGKRGVAAICIGGGEATAIAVEME</sequence>
<dbReference type="InterPro" id="IPR002155">
    <property type="entry name" value="Thiolase"/>
</dbReference>
<organism evidence="7 8">
    <name type="scientific">Hohaiivirga grylli</name>
    <dbReference type="NCBI Taxonomy" id="3133970"/>
    <lineage>
        <taxon>Bacteria</taxon>
        <taxon>Pseudomonadati</taxon>
        <taxon>Pseudomonadota</taxon>
        <taxon>Alphaproteobacteria</taxon>
        <taxon>Hyphomicrobiales</taxon>
        <taxon>Methylobacteriaceae</taxon>
        <taxon>Hohaiivirga</taxon>
    </lineage>
</organism>
<name>A0ABV0BL07_9HYPH</name>
<feature type="domain" description="Thiolase C-terminal" evidence="6">
    <location>
        <begin position="274"/>
        <end position="395"/>
    </location>
</feature>
<dbReference type="InterPro" id="IPR020616">
    <property type="entry name" value="Thiolase_N"/>
</dbReference>
<accession>A0ABV0BL07</accession>
<evidence type="ECO:0000313" key="7">
    <source>
        <dbReference type="EMBL" id="MEN3931382.1"/>
    </source>
</evidence>
<comment type="similarity">
    <text evidence="1 4">Belongs to the thiolase-like superfamily. Thiolase family.</text>
</comment>
<dbReference type="Pfam" id="PF00108">
    <property type="entry name" value="Thiolase_N"/>
    <property type="match status" value="1"/>
</dbReference>
<keyword evidence="2 4" id="KW-0808">Transferase</keyword>
<dbReference type="InterPro" id="IPR020617">
    <property type="entry name" value="Thiolase_C"/>
</dbReference>
<dbReference type="NCBIfam" id="TIGR01930">
    <property type="entry name" value="AcCoA-C-Actrans"/>
    <property type="match status" value="1"/>
</dbReference>
<dbReference type="PANTHER" id="PTHR18919">
    <property type="entry name" value="ACETYL-COA C-ACYLTRANSFERASE"/>
    <property type="match status" value="1"/>
</dbReference>
<evidence type="ECO:0000256" key="1">
    <source>
        <dbReference type="ARBA" id="ARBA00010982"/>
    </source>
</evidence>
<dbReference type="PANTHER" id="PTHR18919:SF138">
    <property type="entry name" value="ACETYL-COA C-ACETYLTRANSFERASE"/>
    <property type="match status" value="1"/>
</dbReference>
<dbReference type="InterPro" id="IPR016039">
    <property type="entry name" value="Thiolase-like"/>
</dbReference>
<evidence type="ECO:0000313" key="8">
    <source>
        <dbReference type="Proteomes" id="UP001418637"/>
    </source>
</evidence>
<evidence type="ECO:0000256" key="2">
    <source>
        <dbReference type="ARBA" id="ARBA00022679"/>
    </source>
</evidence>
<comment type="caution">
    <text evidence="7">The sequence shown here is derived from an EMBL/GenBank/DDBJ whole genome shotgun (WGS) entry which is preliminary data.</text>
</comment>
<dbReference type="GO" id="GO:0003988">
    <property type="term" value="F:acetyl-CoA C-acyltransferase activity"/>
    <property type="evidence" value="ECO:0007669"/>
    <property type="project" value="UniProtKB-EC"/>
</dbReference>
<dbReference type="PIRSF" id="PIRSF000429">
    <property type="entry name" value="Ac-CoA_Ac_transf"/>
    <property type="match status" value="1"/>
</dbReference>
<evidence type="ECO:0000256" key="4">
    <source>
        <dbReference type="RuleBase" id="RU003557"/>
    </source>
</evidence>
<keyword evidence="8" id="KW-1185">Reference proteome</keyword>
<feature type="domain" description="Thiolase N-terminal" evidence="5">
    <location>
        <begin position="6"/>
        <end position="267"/>
    </location>
</feature>
<dbReference type="RefSeq" id="WP_346337412.1">
    <property type="nucleotide sequence ID" value="NZ_JBBYXI010000003.1"/>
</dbReference>
<gene>
    <name evidence="7" type="ORF">WJT86_09970</name>
</gene>
<dbReference type="InterPro" id="IPR020610">
    <property type="entry name" value="Thiolase_AS"/>
</dbReference>
<dbReference type="SUPFAM" id="SSF53901">
    <property type="entry name" value="Thiolase-like"/>
    <property type="match status" value="2"/>
</dbReference>
<evidence type="ECO:0000259" key="6">
    <source>
        <dbReference type="Pfam" id="PF02803"/>
    </source>
</evidence>
<keyword evidence="3 4" id="KW-0012">Acyltransferase</keyword>
<proteinExistence type="inferred from homology"/>
<dbReference type="PROSITE" id="PS00099">
    <property type="entry name" value="THIOLASE_3"/>
    <property type="match status" value="1"/>
</dbReference>
<reference evidence="7 8" key="1">
    <citation type="submission" date="2024-04" db="EMBL/GenBank/DDBJ databases">
        <title>A novel species isolated from cricket.</title>
        <authorList>
            <person name="Wang H.-C."/>
        </authorList>
    </citation>
    <scope>NUCLEOTIDE SEQUENCE [LARGE SCALE GENOMIC DNA]</scope>
    <source>
        <strain evidence="7 8">WL0021</strain>
    </source>
</reference>
<dbReference type="Pfam" id="PF02803">
    <property type="entry name" value="Thiolase_C"/>
    <property type="match status" value="1"/>
</dbReference>
<dbReference type="Gene3D" id="3.40.47.10">
    <property type="match status" value="2"/>
</dbReference>
<dbReference type="CDD" id="cd00751">
    <property type="entry name" value="thiolase"/>
    <property type="match status" value="1"/>
</dbReference>
<dbReference type="EMBL" id="JBBYXI010000003">
    <property type="protein sequence ID" value="MEN3931382.1"/>
    <property type="molecule type" value="Genomic_DNA"/>
</dbReference>